<comment type="caution">
    <text evidence="1">The sequence shown here is derived from an EMBL/GenBank/DDBJ whole genome shotgun (WGS) entry which is preliminary data.</text>
</comment>
<accession>A0ABV6QTM3</accession>
<sequence>MTEYLTADQLTARTEHAIATAAEAARDLGVEVTDPTALYDAFSVVVHLKPSPVVARIPIVLPPEYDPATQAGRQRTELDVVAWLLGQGHPVVPPSPLVPLEPVRRDGLSMTFWQYVEVAGEPDWAENTRRSADLHQALAEYQGALQWMAPINNVVPQALAALEGKPELLDPADLDRAKREWELLEPVLGSRAGWEREFPTATVQPIHGDAPAYNMIMVGDGALWADFEDVTAGPVEWDFALFPPEIAELYNEAAEKLGMRGLDERALAVMGAARNLQVVACMPLVPQFPALGEGLQPVIDGWRASPLAGGLAD</sequence>
<evidence type="ECO:0000313" key="2">
    <source>
        <dbReference type="Proteomes" id="UP001589890"/>
    </source>
</evidence>
<dbReference type="InterPro" id="IPR011009">
    <property type="entry name" value="Kinase-like_dom_sf"/>
</dbReference>
<reference evidence="1 2" key="1">
    <citation type="submission" date="2024-09" db="EMBL/GenBank/DDBJ databases">
        <authorList>
            <person name="Sun Q."/>
            <person name="Mori K."/>
        </authorList>
    </citation>
    <scope>NUCLEOTIDE SEQUENCE [LARGE SCALE GENOMIC DNA]</scope>
    <source>
        <strain evidence="1 2">CGMCC 1.15906</strain>
    </source>
</reference>
<gene>
    <name evidence="1" type="ORF">ACFFGN_27575</name>
</gene>
<dbReference type="RefSeq" id="WP_380053099.1">
    <property type="nucleotide sequence ID" value="NZ_JBHLTC010000036.1"/>
</dbReference>
<evidence type="ECO:0000313" key="1">
    <source>
        <dbReference type="EMBL" id="MFC0627865.1"/>
    </source>
</evidence>
<proteinExistence type="predicted"/>
<dbReference type="Gene3D" id="3.90.1200.10">
    <property type="match status" value="1"/>
</dbReference>
<dbReference type="SUPFAM" id="SSF56112">
    <property type="entry name" value="Protein kinase-like (PK-like)"/>
    <property type="match status" value="1"/>
</dbReference>
<organism evidence="1 2">
    <name type="scientific">Kribbella deserti</name>
    <dbReference type="NCBI Taxonomy" id="1926257"/>
    <lineage>
        <taxon>Bacteria</taxon>
        <taxon>Bacillati</taxon>
        <taxon>Actinomycetota</taxon>
        <taxon>Actinomycetes</taxon>
        <taxon>Propionibacteriales</taxon>
        <taxon>Kribbellaceae</taxon>
        <taxon>Kribbella</taxon>
    </lineage>
</organism>
<dbReference type="EMBL" id="JBHLTC010000036">
    <property type="protein sequence ID" value="MFC0627865.1"/>
    <property type="molecule type" value="Genomic_DNA"/>
</dbReference>
<keyword evidence="2" id="KW-1185">Reference proteome</keyword>
<protein>
    <submittedName>
        <fullName evidence="1">Aminoglycoside phosphotransferase family protein</fullName>
    </submittedName>
</protein>
<dbReference type="Proteomes" id="UP001589890">
    <property type="component" value="Unassembled WGS sequence"/>
</dbReference>
<name>A0ABV6QTM3_9ACTN</name>